<evidence type="ECO:0000256" key="1">
    <source>
        <dbReference type="SAM" id="Phobius"/>
    </source>
</evidence>
<keyword evidence="1" id="KW-0472">Membrane</keyword>
<dbReference type="RefSeq" id="XP_024664763.1">
    <property type="nucleotide sequence ID" value="XM_024808995.1"/>
</dbReference>
<sequence>MQLVYWLSIFSFALANRGIPLYFASFEKVGDSRIEPKPLSVDQVDEQITSWLDGCHSDGFILIRDSAPFDSNKFETINHISKQSLTRGSFLSDYMLNLKELAEDIQRHCSAQWLHADYEALVPVPAVQDSNPRVIYLEFDHNDDVDKEKIIRSAVQAIPSPYVTVVYTSTYAMDSPILPHVELNPKRLKWQGYRKNKMHPVVAPLYTRPQSDVPVPEPPSVDIPDHVLLTVVTASSVFVVFLLFKNVLM</sequence>
<accession>A0A2T0FIJ9</accession>
<dbReference type="GeneID" id="36516186"/>
<feature type="signal peptide" evidence="2">
    <location>
        <begin position="1"/>
        <end position="15"/>
    </location>
</feature>
<proteinExistence type="predicted"/>
<organism evidence="3 4">
    <name type="scientific">Wickerhamiella sorbophila</name>
    <dbReference type="NCBI Taxonomy" id="45607"/>
    <lineage>
        <taxon>Eukaryota</taxon>
        <taxon>Fungi</taxon>
        <taxon>Dikarya</taxon>
        <taxon>Ascomycota</taxon>
        <taxon>Saccharomycotina</taxon>
        <taxon>Dipodascomycetes</taxon>
        <taxon>Dipodascales</taxon>
        <taxon>Trichomonascaceae</taxon>
        <taxon>Wickerhamiella</taxon>
    </lineage>
</organism>
<dbReference type="Proteomes" id="UP000238350">
    <property type="component" value="Unassembled WGS sequence"/>
</dbReference>
<comment type="caution">
    <text evidence="3">The sequence shown here is derived from an EMBL/GenBank/DDBJ whole genome shotgun (WGS) entry which is preliminary data.</text>
</comment>
<reference evidence="3 4" key="1">
    <citation type="submission" date="2017-04" db="EMBL/GenBank/DDBJ databases">
        <title>Genome sequencing of [Candida] sorbophila.</title>
        <authorList>
            <person name="Ahn J.O."/>
        </authorList>
    </citation>
    <scope>NUCLEOTIDE SEQUENCE [LARGE SCALE GENOMIC DNA]</scope>
    <source>
        <strain evidence="3 4">DS02</strain>
    </source>
</reference>
<feature type="chain" id="PRO_5015722510" description="Protein BIG1" evidence="2">
    <location>
        <begin position="16"/>
        <end position="249"/>
    </location>
</feature>
<evidence type="ECO:0000313" key="3">
    <source>
        <dbReference type="EMBL" id="PRT54818.1"/>
    </source>
</evidence>
<dbReference type="AlphaFoldDB" id="A0A2T0FIJ9"/>
<feature type="transmembrane region" description="Helical" evidence="1">
    <location>
        <begin position="226"/>
        <end position="244"/>
    </location>
</feature>
<gene>
    <name evidence="3" type="ORF">B9G98_02438</name>
</gene>
<keyword evidence="4" id="KW-1185">Reference proteome</keyword>
<dbReference type="EMBL" id="NDIQ01000021">
    <property type="protein sequence ID" value="PRT54818.1"/>
    <property type="molecule type" value="Genomic_DNA"/>
</dbReference>
<protein>
    <recommendedName>
        <fullName evidence="5">Protein BIG1</fullName>
    </recommendedName>
</protein>
<keyword evidence="1" id="KW-0812">Transmembrane</keyword>
<keyword evidence="1" id="KW-1133">Transmembrane helix</keyword>
<keyword evidence="2" id="KW-0732">Signal</keyword>
<name>A0A2T0FIJ9_9ASCO</name>
<evidence type="ECO:0008006" key="5">
    <source>
        <dbReference type="Google" id="ProtNLM"/>
    </source>
</evidence>
<evidence type="ECO:0000313" key="4">
    <source>
        <dbReference type="Proteomes" id="UP000238350"/>
    </source>
</evidence>
<evidence type="ECO:0000256" key="2">
    <source>
        <dbReference type="SAM" id="SignalP"/>
    </source>
</evidence>